<protein>
    <submittedName>
        <fullName evidence="2">Uncharacterized protein</fullName>
    </submittedName>
</protein>
<sequence>QYFSATRLLPLPLHSHATATSRWTTDNPTSKSHKLSTRNLTIVSEIHGPVIGIPVGHHLEPLPWLNLRGEYPAVRQRPPTVAIHELAIIESFGRLIRAAYRAIGSVVPSEQRPGLVHGTRHRHKRSGTSAGHLGWRRRPDPLIENGALKGPLNEDLASVVHGVGRVAGQRAAGEVEVEQRDTVGRVCRRPDPPLLFVCVVGTVPDLGRDQAESVRVPAVCAGHVAPRDDLETKPSNHGRLGGRCAGGAGARGDD</sequence>
<reference evidence="2" key="2">
    <citation type="submission" date="2023-05" db="EMBL/GenBank/DDBJ databases">
        <authorList>
            <consortium name="Lawrence Berkeley National Laboratory"/>
            <person name="Steindorff A."/>
            <person name="Hensen N."/>
            <person name="Bonometti L."/>
            <person name="Westerberg I."/>
            <person name="Brannstrom I.O."/>
            <person name="Guillou S."/>
            <person name="Cros-Aarteil S."/>
            <person name="Calhoun S."/>
            <person name="Haridas S."/>
            <person name="Kuo A."/>
            <person name="Mondo S."/>
            <person name="Pangilinan J."/>
            <person name="Riley R."/>
            <person name="Labutti K."/>
            <person name="Andreopoulos B."/>
            <person name="Lipzen A."/>
            <person name="Chen C."/>
            <person name="Yanf M."/>
            <person name="Daum C."/>
            <person name="Ng V."/>
            <person name="Clum A."/>
            <person name="Ohm R."/>
            <person name="Martin F."/>
            <person name="Silar P."/>
            <person name="Natvig D."/>
            <person name="Lalanne C."/>
            <person name="Gautier V."/>
            <person name="Ament-Velasquez S.L."/>
            <person name="Kruys A."/>
            <person name="Hutchinson M.I."/>
            <person name="Powell A.J."/>
            <person name="Barry K."/>
            <person name="Miller A.N."/>
            <person name="Grigoriev I.V."/>
            <person name="Debuchy R."/>
            <person name="Gladieux P."/>
            <person name="Thoren M.H."/>
            <person name="Johannesson H."/>
        </authorList>
    </citation>
    <scope>NUCLEOTIDE SEQUENCE</scope>
    <source>
        <strain evidence="2">PSN243</strain>
    </source>
</reference>
<name>A0AAV9G198_9PEZI</name>
<dbReference type="Proteomes" id="UP001321760">
    <property type="component" value="Unassembled WGS sequence"/>
</dbReference>
<gene>
    <name evidence="2" type="ORF">QBC34DRAFT_480008</name>
</gene>
<keyword evidence="3" id="KW-1185">Reference proteome</keyword>
<reference evidence="2" key="1">
    <citation type="journal article" date="2023" name="Mol. Phylogenet. Evol.">
        <title>Genome-scale phylogeny and comparative genomics of the fungal order Sordariales.</title>
        <authorList>
            <person name="Hensen N."/>
            <person name="Bonometti L."/>
            <person name="Westerberg I."/>
            <person name="Brannstrom I.O."/>
            <person name="Guillou S."/>
            <person name="Cros-Aarteil S."/>
            <person name="Calhoun S."/>
            <person name="Haridas S."/>
            <person name="Kuo A."/>
            <person name="Mondo S."/>
            <person name="Pangilinan J."/>
            <person name="Riley R."/>
            <person name="LaButti K."/>
            <person name="Andreopoulos B."/>
            <person name="Lipzen A."/>
            <person name="Chen C."/>
            <person name="Yan M."/>
            <person name="Daum C."/>
            <person name="Ng V."/>
            <person name="Clum A."/>
            <person name="Steindorff A."/>
            <person name="Ohm R.A."/>
            <person name="Martin F."/>
            <person name="Silar P."/>
            <person name="Natvig D.O."/>
            <person name="Lalanne C."/>
            <person name="Gautier V."/>
            <person name="Ament-Velasquez S.L."/>
            <person name="Kruys A."/>
            <person name="Hutchinson M.I."/>
            <person name="Powell A.J."/>
            <person name="Barry K."/>
            <person name="Miller A.N."/>
            <person name="Grigoriev I.V."/>
            <person name="Debuchy R."/>
            <person name="Gladieux P."/>
            <person name="Hiltunen Thoren M."/>
            <person name="Johannesson H."/>
        </authorList>
    </citation>
    <scope>NUCLEOTIDE SEQUENCE</scope>
    <source>
        <strain evidence="2">PSN243</strain>
    </source>
</reference>
<feature type="region of interest" description="Disordered" evidence="1">
    <location>
        <begin position="230"/>
        <end position="254"/>
    </location>
</feature>
<organism evidence="2 3">
    <name type="scientific">Podospora aff. communis PSN243</name>
    <dbReference type="NCBI Taxonomy" id="3040156"/>
    <lineage>
        <taxon>Eukaryota</taxon>
        <taxon>Fungi</taxon>
        <taxon>Dikarya</taxon>
        <taxon>Ascomycota</taxon>
        <taxon>Pezizomycotina</taxon>
        <taxon>Sordariomycetes</taxon>
        <taxon>Sordariomycetidae</taxon>
        <taxon>Sordariales</taxon>
        <taxon>Podosporaceae</taxon>
        <taxon>Podospora</taxon>
    </lineage>
</organism>
<feature type="non-terminal residue" evidence="2">
    <location>
        <position position="1"/>
    </location>
</feature>
<evidence type="ECO:0000313" key="3">
    <source>
        <dbReference type="Proteomes" id="UP001321760"/>
    </source>
</evidence>
<dbReference type="EMBL" id="MU866011">
    <property type="protein sequence ID" value="KAK4442613.1"/>
    <property type="molecule type" value="Genomic_DNA"/>
</dbReference>
<evidence type="ECO:0000256" key="1">
    <source>
        <dbReference type="SAM" id="MobiDB-lite"/>
    </source>
</evidence>
<feature type="compositionally biased region" description="Gly residues" evidence="1">
    <location>
        <begin position="239"/>
        <end position="254"/>
    </location>
</feature>
<feature type="region of interest" description="Disordered" evidence="1">
    <location>
        <begin position="112"/>
        <end position="136"/>
    </location>
</feature>
<evidence type="ECO:0000313" key="2">
    <source>
        <dbReference type="EMBL" id="KAK4442613.1"/>
    </source>
</evidence>
<proteinExistence type="predicted"/>
<dbReference type="AlphaFoldDB" id="A0AAV9G198"/>
<accession>A0AAV9G198</accession>
<comment type="caution">
    <text evidence="2">The sequence shown here is derived from an EMBL/GenBank/DDBJ whole genome shotgun (WGS) entry which is preliminary data.</text>
</comment>